<keyword evidence="2" id="KW-0408">Iron</keyword>
<dbReference type="GO" id="GO:0016132">
    <property type="term" value="P:brassinosteroid biosynthetic process"/>
    <property type="evidence" value="ECO:0007669"/>
    <property type="project" value="TreeGrafter"/>
</dbReference>
<dbReference type="Proteomes" id="UP001370490">
    <property type="component" value="Unassembled WGS sequence"/>
</dbReference>
<evidence type="ECO:0000256" key="2">
    <source>
        <dbReference type="ARBA" id="ARBA00023004"/>
    </source>
</evidence>
<dbReference type="GO" id="GO:0010268">
    <property type="term" value="P:brassinosteroid homeostasis"/>
    <property type="evidence" value="ECO:0007669"/>
    <property type="project" value="TreeGrafter"/>
</dbReference>
<proteinExistence type="predicted"/>
<sequence>MSSSDPELNHYIFQQEGKLFQCWYTASSDDILGNQSLAAQSGLTNKYLRNLVLELYGIENLKQKLQHEMDHRTQNQLAKSVRLGVLDVKRESATGRKNVIKVVKEIIKERRVSRTPHCDFLNVLLKELDKQDAIIDEVMAVDAIFLLLFATYETTSTTITLAMKLIADHPSVLAELKNEHEAILQNRENDLPGVSIERILQIHAFYAYGELSSQFFFNHKWSVIFKSYEGTRTAFCFKEFHGLWWGARLCAGANFAKLQVAILLPYLVTKYSWKIIKGGDIIRKPGLVFPNGQHIKISEK</sequence>
<dbReference type="InterPro" id="IPR036396">
    <property type="entry name" value="Cyt_P450_sf"/>
</dbReference>
<gene>
    <name evidence="3" type="ORF">RJ641_009477</name>
</gene>
<dbReference type="AlphaFoldDB" id="A0AAN8V7U2"/>
<dbReference type="SUPFAM" id="SSF48264">
    <property type="entry name" value="Cytochrome P450"/>
    <property type="match status" value="1"/>
</dbReference>
<dbReference type="GO" id="GO:0016705">
    <property type="term" value="F:oxidoreductase activity, acting on paired donors, with incorporation or reduction of molecular oxygen"/>
    <property type="evidence" value="ECO:0007669"/>
    <property type="project" value="InterPro"/>
</dbReference>
<dbReference type="GO" id="GO:0004497">
    <property type="term" value="F:monooxygenase activity"/>
    <property type="evidence" value="ECO:0007669"/>
    <property type="project" value="InterPro"/>
</dbReference>
<keyword evidence="4" id="KW-1185">Reference proteome</keyword>
<dbReference type="GO" id="GO:0020037">
    <property type="term" value="F:heme binding"/>
    <property type="evidence" value="ECO:0007669"/>
    <property type="project" value="InterPro"/>
</dbReference>
<dbReference type="InterPro" id="IPR001128">
    <property type="entry name" value="Cyt_P450"/>
</dbReference>
<dbReference type="PANTHER" id="PTHR24286:SF185">
    <property type="entry name" value="CYTOCHROME P450 87A3-LIKE"/>
    <property type="match status" value="1"/>
</dbReference>
<dbReference type="GO" id="GO:0005506">
    <property type="term" value="F:iron ion binding"/>
    <property type="evidence" value="ECO:0007669"/>
    <property type="project" value="InterPro"/>
</dbReference>
<organism evidence="3 4">
    <name type="scientific">Dillenia turbinata</name>
    <dbReference type="NCBI Taxonomy" id="194707"/>
    <lineage>
        <taxon>Eukaryota</taxon>
        <taxon>Viridiplantae</taxon>
        <taxon>Streptophyta</taxon>
        <taxon>Embryophyta</taxon>
        <taxon>Tracheophyta</taxon>
        <taxon>Spermatophyta</taxon>
        <taxon>Magnoliopsida</taxon>
        <taxon>eudicotyledons</taxon>
        <taxon>Gunneridae</taxon>
        <taxon>Pentapetalae</taxon>
        <taxon>Dilleniales</taxon>
        <taxon>Dilleniaceae</taxon>
        <taxon>Dillenia</taxon>
    </lineage>
</organism>
<name>A0AAN8V7U2_9MAGN</name>
<evidence type="ECO:0000313" key="4">
    <source>
        <dbReference type="Proteomes" id="UP001370490"/>
    </source>
</evidence>
<keyword evidence="1" id="KW-0479">Metal-binding</keyword>
<dbReference type="Gene3D" id="1.10.630.10">
    <property type="entry name" value="Cytochrome P450"/>
    <property type="match status" value="1"/>
</dbReference>
<evidence type="ECO:0000256" key="1">
    <source>
        <dbReference type="ARBA" id="ARBA00022723"/>
    </source>
</evidence>
<protein>
    <submittedName>
        <fullName evidence="3">Cytochrome P450</fullName>
    </submittedName>
</protein>
<comment type="caution">
    <text evidence="3">The sequence shown here is derived from an EMBL/GenBank/DDBJ whole genome shotgun (WGS) entry which is preliminary data.</text>
</comment>
<dbReference type="EMBL" id="JBAMMX010000016">
    <property type="protein sequence ID" value="KAK6925151.1"/>
    <property type="molecule type" value="Genomic_DNA"/>
</dbReference>
<accession>A0AAN8V7U2</accession>
<evidence type="ECO:0000313" key="3">
    <source>
        <dbReference type="EMBL" id="KAK6925151.1"/>
    </source>
</evidence>
<reference evidence="3 4" key="1">
    <citation type="submission" date="2023-12" db="EMBL/GenBank/DDBJ databases">
        <title>A high-quality genome assembly for Dillenia turbinata (Dilleniales).</title>
        <authorList>
            <person name="Chanderbali A."/>
        </authorList>
    </citation>
    <scope>NUCLEOTIDE SEQUENCE [LARGE SCALE GENOMIC DNA]</scope>
    <source>
        <strain evidence="3">LSX21</strain>
        <tissue evidence="3">Leaf</tissue>
    </source>
</reference>
<dbReference type="PANTHER" id="PTHR24286">
    <property type="entry name" value="CYTOCHROME P450 26"/>
    <property type="match status" value="1"/>
</dbReference>
<dbReference type="GO" id="GO:0016125">
    <property type="term" value="P:sterol metabolic process"/>
    <property type="evidence" value="ECO:0007669"/>
    <property type="project" value="TreeGrafter"/>
</dbReference>
<dbReference type="Pfam" id="PF00067">
    <property type="entry name" value="p450"/>
    <property type="match status" value="1"/>
</dbReference>